<dbReference type="Pfam" id="PF22754">
    <property type="entry name" value="bHLH-TF_ACT-like_plant"/>
    <property type="match status" value="1"/>
</dbReference>
<evidence type="ECO:0000256" key="3">
    <source>
        <dbReference type="ARBA" id="ARBA00023015"/>
    </source>
</evidence>
<dbReference type="PROSITE" id="PS50888">
    <property type="entry name" value="BHLH"/>
    <property type="match status" value="1"/>
</dbReference>
<evidence type="ECO:0000313" key="8">
    <source>
        <dbReference type="EMBL" id="KAG0533331.1"/>
    </source>
</evidence>
<dbReference type="Gene3D" id="4.10.280.10">
    <property type="entry name" value="Helix-loop-helix DNA-binding domain"/>
    <property type="match status" value="1"/>
</dbReference>
<dbReference type="CDD" id="cd11393">
    <property type="entry name" value="bHLH_AtbHLH_like"/>
    <property type="match status" value="1"/>
</dbReference>
<evidence type="ECO:0000313" key="9">
    <source>
        <dbReference type="Proteomes" id="UP000807115"/>
    </source>
</evidence>
<dbReference type="AlphaFoldDB" id="A0A921R677"/>
<name>A0A921R677_SORBI</name>
<proteinExistence type="inferred from homology"/>
<feature type="region of interest" description="Disordered" evidence="6">
    <location>
        <begin position="175"/>
        <end position="198"/>
    </location>
</feature>
<keyword evidence="3" id="KW-0805">Transcription regulation</keyword>
<sequence>MAQNGPHGHQVDAAASDDGHRAPPTTVAFSLTSAGPYGNAGSSAGNMENLDASASKGKNLIPDLNMEERDDSAGGSKDKPRSEAELVVPAADTDADAGADKGKSVAAADDGEPTVNIALEPEKRKRMKDLFRELRDLMPHVPRKTDKVALMGEAIKYIRALEEKAAMLGKQVLARPPPAAARGEASSSSSSSLTAAMMPDVPRGWGGVPAVPPAGPAPAVPASPPLRCNTWTWPNVALTVANENACISVCVPRRANNTLSMLMSVLDNHGIDVITSQISSDRARDMFMIYGHVTGIGGENRRSAEEVYQRAVSEIKCRLNNSNT</sequence>
<feature type="region of interest" description="Disordered" evidence="6">
    <location>
        <begin position="1"/>
        <end position="109"/>
    </location>
</feature>
<dbReference type="EMBL" id="CM027683">
    <property type="protein sequence ID" value="KAG0533331.1"/>
    <property type="molecule type" value="Genomic_DNA"/>
</dbReference>
<comment type="similarity">
    <text evidence="2">Belongs to the bHLH protein family.</text>
</comment>
<dbReference type="Proteomes" id="UP000807115">
    <property type="component" value="Chromosome 4"/>
</dbReference>
<keyword evidence="4" id="KW-0804">Transcription</keyword>
<feature type="compositionally biased region" description="Low complexity" evidence="6">
    <location>
        <begin position="180"/>
        <end position="196"/>
    </location>
</feature>
<dbReference type="SMART" id="SM00353">
    <property type="entry name" value="HLH"/>
    <property type="match status" value="1"/>
</dbReference>
<dbReference type="PANTHER" id="PTHR46772">
    <property type="entry name" value="BHLH DOMAIN-CONTAINING PROTEIN"/>
    <property type="match status" value="1"/>
</dbReference>
<accession>A0A921R677</accession>
<comment type="subcellular location">
    <subcellularLocation>
        <location evidence="1">Nucleus</location>
    </subcellularLocation>
</comment>
<dbReference type="GO" id="GO:0009960">
    <property type="term" value="P:endosperm development"/>
    <property type="evidence" value="ECO:0007669"/>
    <property type="project" value="InterPro"/>
</dbReference>
<reference evidence="8" key="1">
    <citation type="journal article" date="2019" name="BMC Genomics">
        <title>A new reference genome for Sorghum bicolor reveals high levels of sequence similarity between sweet and grain genotypes: implications for the genetics of sugar metabolism.</title>
        <authorList>
            <person name="Cooper E.A."/>
            <person name="Brenton Z.W."/>
            <person name="Flinn B.S."/>
            <person name="Jenkins J."/>
            <person name="Shu S."/>
            <person name="Flowers D."/>
            <person name="Luo F."/>
            <person name="Wang Y."/>
            <person name="Xia P."/>
            <person name="Barry K."/>
            <person name="Daum C."/>
            <person name="Lipzen A."/>
            <person name="Yoshinaga Y."/>
            <person name="Schmutz J."/>
            <person name="Saski C."/>
            <person name="Vermerris W."/>
            <person name="Kresovich S."/>
        </authorList>
    </citation>
    <scope>NUCLEOTIDE SEQUENCE</scope>
</reference>
<dbReference type="InterPro" id="IPR011598">
    <property type="entry name" value="bHLH_dom"/>
</dbReference>
<organism evidence="8 9">
    <name type="scientific">Sorghum bicolor</name>
    <name type="common">Sorghum</name>
    <name type="synonym">Sorghum vulgare</name>
    <dbReference type="NCBI Taxonomy" id="4558"/>
    <lineage>
        <taxon>Eukaryota</taxon>
        <taxon>Viridiplantae</taxon>
        <taxon>Streptophyta</taxon>
        <taxon>Embryophyta</taxon>
        <taxon>Tracheophyta</taxon>
        <taxon>Spermatophyta</taxon>
        <taxon>Magnoliopsida</taxon>
        <taxon>Liliopsida</taxon>
        <taxon>Poales</taxon>
        <taxon>Poaceae</taxon>
        <taxon>PACMAD clade</taxon>
        <taxon>Panicoideae</taxon>
        <taxon>Andropogonodae</taxon>
        <taxon>Andropogoneae</taxon>
        <taxon>Sorghinae</taxon>
        <taxon>Sorghum</taxon>
    </lineage>
</organism>
<keyword evidence="5" id="KW-0539">Nucleus</keyword>
<gene>
    <name evidence="8" type="ORF">BDA96_04G184300</name>
</gene>
<evidence type="ECO:0000256" key="4">
    <source>
        <dbReference type="ARBA" id="ARBA00023163"/>
    </source>
</evidence>
<evidence type="ECO:0000256" key="6">
    <source>
        <dbReference type="SAM" id="MobiDB-lite"/>
    </source>
</evidence>
<dbReference type="SUPFAM" id="SSF47459">
    <property type="entry name" value="HLH, helix-loop-helix DNA-binding domain"/>
    <property type="match status" value="1"/>
</dbReference>
<evidence type="ECO:0000256" key="5">
    <source>
        <dbReference type="ARBA" id="ARBA00023242"/>
    </source>
</evidence>
<feature type="domain" description="BHLH" evidence="7">
    <location>
        <begin position="111"/>
        <end position="161"/>
    </location>
</feature>
<reference evidence="8" key="2">
    <citation type="submission" date="2020-10" db="EMBL/GenBank/DDBJ databases">
        <authorList>
            <person name="Cooper E.A."/>
            <person name="Brenton Z.W."/>
            <person name="Flinn B.S."/>
            <person name="Jenkins J."/>
            <person name="Shu S."/>
            <person name="Flowers D."/>
            <person name="Luo F."/>
            <person name="Wang Y."/>
            <person name="Xia P."/>
            <person name="Barry K."/>
            <person name="Daum C."/>
            <person name="Lipzen A."/>
            <person name="Yoshinaga Y."/>
            <person name="Schmutz J."/>
            <person name="Saski C."/>
            <person name="Vermerris W."/>
            <person name="Kresovich S."/>
        </authorList>
    </citation>
    <scope>NUCLEOTIDE SEQUENCE</scope>
</reference>
<dbReference type="InterPro" id="IPR036638">
    <property type="entry name" value="HLH_DNA-bd_sf"/>
</dbReference>
<dbReference type="GO" id="GO:0003700">
    <property type="term" value="F:DNA-binding transcription factor activity"/>
    <property type="evidence" value="ECO:0007669"/>
    <property type="project" value="InterPro"/>
</dbReference>
<dbReference type="PANTHER" id="PTHR46772:SF8">
    <property type="entry name" value="TRANSCRIPTION FACTOR BHLH95"/>
    <property type="match status" value="1"/>
</dbReference>
<dbReference type="InterPro" id="IPR044278">
    <property type="entry name" value="BHLH95-like"/>
</dbReference>
<dbReference type="InterPro" id="IPR054502">
    <property type="entry name" value="bHLH-TF_ACT-like_plant"/>
</dbReference>
<dbReference type="GO" id="GO:0046983">
    <property type="term" value="F:protein dimerization activity"/>
    <property type="evidence" value="ECO:0007669"/>
    <property type="project" value="InterPro"/>
</dbReference>
<comment type="caution">
    <text evidence="8">The sequence shown here is derived from an EMBL/GenBank/DDBJ whole genome shotgun (WGS) entry which is preliminary data.</text>
</comment>
<dbReference type="Pfam" id="PF00010">
    <property type="entry name" value="HLH"/>
    <property type="match status" value="1"/>
</dbReference>
<evidence type="ECO:0000259" key="7">
    <source>
        <dbReference type="PROSITE" id="PS50888"/>
    </source>
</evidence>
<evidence type="ECO:0000256" key="2">
    <source>
        <dbReference type="ARBA" id="ARBA00005510"/>
    </source>
</evidence>
<protein>
    <recommendedName>
        <fullName evidence="7">BHLH domain-containing protein</fullName>
    </recommendedName>
</protein>
<evidence type="ECO:0000256" key="1">
    <source>
        <dbReference type="ARBA" id="ARBA00004123"/>
    </source>
</evidence>
<dbReference type="InterPro" id="IPR045239">
    <property type="entry name" value="bHLH95_bHLH"/>
</dbReference>